<keyword evidence="1" id="KW-0732">Signal</keyword>
<keyword evidence="2" id="KW-1185">Reference proteome</keyword>
<feature type="chain" id="PRO_5046724894" evidence="1">
    <location>
        <begin position="23"/>
        <end position="234"/>
    </location>
</feature>
<dbReference type="RefSeq" id="XP_005104635.1">
    <property type="nucleotide sequence ID" value="XM_005104578.2"/>
</dbReference>
<dbReference type="GeneID" id="101856976"/>
<reference evidence="3" key="1">
    <citation type="submission" date="2025-08" db="UniProtKB">
        <authorList>
            <consortium name="RefSeq"/>
        </authorList>
    </citation>
    <scope>IDENTIFICATION</scope>
</reference>
<evidence type="ECO:0000313" key="2">
    <source>
        <dbReference type="Proteomes" id="UP000694888"/>
    </source>
</evidence>
<evidence type="ECO:0000256" key="1">
    <source>
        <dbReference type="SAM" id="SignalP"/>
    </source>
</evidence>
<proteinExistence type="predicted"/>
<accession>A0ABM0JYN4</accession>
<organism evidence="2 3">
    <name type="scientific">Aplysia californica</name>
    <name type="common">California sea hare</name>
    <dbReference type="NCBI Taxonomy" id="6500"/>
    <lineage>
        <taxon>Eukaryota</taxon>
        <taxon>Metazoa</taxon>
        <taxon>Spiralia</taxon>
        <taxon>Lophotrochozoa</taxon>
        <taxon>Mollusca</taxon>
        <taxon>Gastropoda</taxon>
        <taxon>Heterobranchia</taxon>
        <taxon>Euthyneura</taxon>
        <taxon>Tectipleura</taxon>
        <taxon>Aplysiida</taxon>
        <taxon>Aplysioidea</taxon>
        <taxon>Aplysiidae</taxon>
        <taxon>Aplysia</taxon>
    </lineage>
</organism>
<protein>
    <submittedName>
        <fullName evidence="3">Uncharacterized protein LOC101856976</fullName>
    </submittedName>
</protein>
<dbReference type="Proteomes" id="UP000694888">
    <property type="component" value="Unplaced"/>
</dbReference>
<name>A0ABM0JYN4_APLCA</name>
<feature type="signal peptide" evidence="1">
    <location>
        <begin position="1"/>
        <end position="22"/>
    </location>
</feature>
<sequence length="234" mass="27192">MVSLRLPYLLVLMTLVLGPALARRLRSSTAVRQPVDQKPLEPAACPLVDPIKEVEGYFDDTKFQLEGAQQKEVEMEEDEDEALQNDFVPLEDIPKERVSFEDLRNRFRQEYRTELAEVNPYVAYAESQYLVSWRCCPRRQGYGCRSYRRRLPCFYDTSSNPPARCCPFYPSNAIYTAYCNCNKCALLTENCASVGRCLRRYTLRSFYAVCSTNPWSVKRFTRRVATSCYCRTHC</sequence>
<evidence type="ECO:0000313" key="3">
    <source>
        <dbReference type="RefSeq" id="XP_005104635.1"/>
    </source>
</evidence>
<gene>
    <name evidence="3" type="primary">LOC101856976</name>
</gene>